<feature type="domain" description="VOC" evidence="2">
    <location>
        <begin position="25"/>
        <end position="148"/>
    </location>
</feature>
<dbReference type="RefSeq" id="WP_366191120.1">
    <property type="nucleotide sequence ID" value="NZ_JBFBVU010000002.1"/>
</dbReference>
<reference evidence="3 4" key="1">
    <citation type="submission" date="2024-07" db="EMBL/GenBank/DDBJ databases">
        <authorList>
            <person name="Kang M."/>
        </authorList>
    </citation>
    <scope>NUCLEOTIDE SEQUENCE [LARGE SCALE GENOMIC DNA]</scope>
    <source>
        <strain evidence="3 4">DFM31</strain>
    </source>
</reference>
<dbReference type="PROSITE" id="PS51819">
    <property type="entry name" value="VOC"/>
    <property type="match status" value="1"/>
</dbReference>
<dbReference type="InterPro" id="IPR051332">
    <property type="entry name" value="Fosfomycin_Res_Enzymes"/>
</dbReference>
<dbReference type="Proteomes" id="UP001553161">
    <property type="component" value="Unassembled WGS sequence"/>
</dbReference>
<dbReference type="PANTHER" id="PTHR36113:SF6">
    <property type="entry name" value="FOSFOMYCIN RESISTANCE PROTEIN FOSX"/>
    <property type="match status" value="1"/>
</dbReference>
<sequence length="148" mass="16135">MAGWARFLLARHGPVCFAGGMTLKALHHVALIASDLDASLAFYGDLLGFEVVDRNFRAARTSWKVDLRHPSGIGIELFTFPDAPPRPSRPEAQGLRHLAFAVTDLEAAIAPLKAAGIAVEPIRTDPYTGARFTFFPDPDGLPLEFYES</sequence>
<evidence type="ECO:0000256" key="1">
    <source>
        <dbReference type="ARBA" id="ARBA00022723"/>
    </source>
</evidence>
<comment type="caution">
    <text evidence="3">The sequence shown here is derived from an EMBL/GenBank/DDBJ whole genome shotgun (WGS) entry which is preliminary data.</text>
</comment>
<keyword evidence="1" id="KW-0479">Metal-binding</keyword>
<gene>
    <name evidence="3" type="ORF">AB0T83_02045</name>
</gene>
<dbReference type="InterPro" id="IPR037523">
    <property type="entry name" value="VOC_core"/>
</dbReference>
<dbReference type="NCBIfam" id="NF008551">
    <property type="entry name" value="PRK11478.1"/>
    <property type="match status" value="1"/>
</dbReference>
<dbReference type="Pfam" id="PF00903">
    <property type="entry name" value="Glyoxalase"/>
    <property type="match status" value="1"/>
</dbReference>
<evidence type="ECO:0000313" key="3">
    <source>
        <dbReference type="EMBL" id="MEV8465562.1"/>
    </source>
</evidence>
<dbReference type="InterPro" id="IPR037478">
    <property type="entry name" value="YwkD-like_dom"/>
</dbReference>
<dbReference type="SUPFAM" id="SSF54593">
    <property type="entry name" value="Glyoxalase/Bleomycin resistance protein/Dihydroxybiphenyl dioxygenase"/>
    <property type="match status" value="1"/>
</dbReference>
<evidence type="ECO:0000259" key="2">
    <source>
        <dbReference type="PROSITE" id="PS51819"/>
    </source>
</evidence>
<organism evidence="3 4">
    <name type="scientific">Meridianimarinicoccus marinus</name>
    <dbReference type="NCBI Taxonomy" id="3231483"/>
    <lineage>
        <taxon>Bacteria</taxon>
        <taxon>Pseudomonadati</taxon>
        <taxon>Pseudomonadota</taxon>
        <taxon>Alphaproteobacteria</taxon>
        <taxon>Rhodobacterales</taxon>
        <taxon>Paracoccaceae</taxon>
        <taxon>Meridianimarinicoccus</taxon>
    </lineage>
</organism>
<dbReference type="EMBL" id="JBFBVU010000002">
    <property type="protein sequence ID" value="MEV8465562.1"/>
    <property type="molecule type" value="Genomic_DNA"/>
</dbReference>
<dbReference type="PANTHER" id="PTHR36113">
    <property type="entry name" value="LYASE, PUTATIVE-RELATED-RELATED"/>
    <property type="match status" value="1"/>
</dbReference>
<dbReference type="InterPro" id="IPR004360">
    <property type="entry name" value="Glyas_Fos-R_dOase_dom"/>
</dbReference>
<proteinExistence type="predicted"/>
<accession>A0ABV3L1X5</accession>
<dbReference type="InterPro" id="IPR029068">
    <property type="entry name" value="Glyas_Bleomycin-R_OHBP_Dase"/>
</dbReference>
<dbReference type="CDD" id="cd08352">
    <property type="entry name" value="VOC_Bs_YwkD_like"/>
    <property type="match status" value="1"/>
</dbReference>
<evidence type="ECO:0000313" key="4">
    <source>
        <dbReference type="Proteomes" id="UP001553161"/>
    </source>
</evidence>
<keyword evidence="4" id="KW-1185">Reference proteome</keyword>
<dbReference type="Gene3D" id="3.10.180.10">
    <property type="entry name" value="2,3-Dihydroxybiphenyl 1,2-Dioxygenase, domain 1"/>
    <property type="match status" value="1"/>
</dbReference>
<name>A0ABV3L1X5_9RHOB</name>
<protein>
    <submittedName>
        <fullName evidence="3">VOC family protein</fullName>
    </submittedName>
</protein>